<dbReference type="EMBL" id="JAFKGL010000016">
    <property type="protein sequence ID" value="MBN9413091.1"/>
    <property type="molecule type" value="Genomic_DNA"/>
</dbReference>
<accession>A0A8J7TUT5</accession>
<evidence type="ECO:0000313" key="2">
    <source>
        <dbReference type="Proteomes" id="UP000664414"/>
    </source>
</evidence>
<proteinExistence type="predicted"/>
<evidence type="ECO:0000313" key="1">
    <source>
        <dbReference type="EMBL" id="MBN9413091.1"/>
    </source>
</evidence>
<comment type="caution">
    <text evidence="1">The sequence shown here is derived from an EMBL/GenBank/DDBJ whole genome shotgun (WGS) entry which is preliminary data.</text>
</comment>
<name>A0A8J7TUT5_9PROT</name>
<reference evidence="1" key="1">
    <citation type="submission" date="2021-02" db="EMBL/GenBank/DDBJ databases">
        <title>Thiocyanate and organic carbon inputs drive convergent selection for specific autotrophic Afipia and Thiobacillus strains within complex microbiomes.</title>
        <authorList>
            <person name="Huddy R.J."/>
            <person name="Sachdeva R."/>
            <person name="Kadzinga F."/>
            <person name="Kantor R.S."/>
            <person name="Harrison S.T.L."/>
            <person name="Banfield J.F."/>
        </authorList>
    </citation>
    <scope>NUCLEOTIDE SEQUENCE</scope>
    <source>
        <strain evidence="1">SCN18_10_11_15_R4_P_38_20</strain>
    </source>
</reference>
<protein>
    <submittedName>
        <fullName evidence="1">Uncharacterized protein</fullName>
    </submittedName>
</protein>
<organism evidence="1 2">
    <name type="scientific">Candidatus Paracaedimonas acanthamoebae</name>
    <dbReference type="NCBI Taxonomy" id="244581"/>
    <lineage>
        <taxon>Bacteria</taxon>
        <taxon>Pseudomonadati</taxon>
        <taxon>Pseudomonadota</taxon>
        <taxon>Alphaproteobacteria</taxon>
        <taxon>Holosporales</taxon>
        <taxon>Caedimonadaceae</taxon>
        <taxon>Candidatus Paracaedimonas</taxon>
    </lineage>
</organism>
<sequence length="143" mass="16701">MKKCKLLFIFLTLFSIEAWGGLLEISDGEMLNKNFGRILDNLEDFYSVNAAQIRILNEEKFYQNIMAPSSRAQKALIEIRSNEKASITENYSKKPRKLKAHLLELKTYFETLEIEDKPELKQQVTQILTYTKGLLLILKAIWR</sequence>
<dbReference type="Proteomes" id="UP000664414">
    <property type="component" value="Unassembled WGS sequence"/>
</dbReference>
<dbReference type="AlphaFoldDB" id="A0A8J7TUT5"/>
<gene>
    <name evidence="1" type="ORF">J0H12_04125</name>
</gene>